<dbReference type="PANTHER" id="PTHR19290:SF147">
    <property type="entry name" value="HELIX-LOOP-HELIX PROTEIN DELILAH"/>
    <property type="match status" value="1"/>
</dbReference>
<dbReference type="Proteomes" id="UP000838412">
    <property type="component" value="Chromosome 4"/>
</dbReference>
<dbReference type="GO" id="GO:0045944">
    <property type="term" value="P:positive regulation of transcription by RNA polymerase II"/>
    <property type="evidence" value="ECO:0007669"/>
    <property type="project" value="TreeGrafter"/>
</dbReference>
<feature type="compositionally biased region" description="Basic residues" evidence="1">
    <location>
        <begin position="73"/>
        <end position="84"/>
    </location>
</feature>
<dbReference type="SUPFAM" id="SSF47459">
    <property type="entry name" value="HLH, helix-loop-helix DNA-binding domain"/>
    <property type="match status" value="1"/>
</dbReference>
<dbReference type="EMBL" id="OV696689">
    <property type="protein sequence ID" value="CAH1263278.1"/>
    <property type="molecule type" value="Genomic_DNA"/>
</dbReference>
<dbReference type="Gene3D" id="4.10.280.10">
    <property type="entry name" value="Helix-loop-helix DNA-binding domain"/>
    <property type="match status" value="1"/>
</dbReference>
<feature type="domain" description="BHLH" evidence="2">
    <location>
        <begin position="98"/>
        <end position="158"/>
    </location>
</feature>
<gene>
    <name evidence="3" type="primary">NEUROG2</name>
    <name evidence="3" type="ORF">BLAG_LOCUS18016</name>
</gene>
<dbReference type="GO" id="GO:0070888">
    <property type="term" value="F:E-box binding"/>
    <property type="evidence" value="ECO:0007669"/>
    <property type="project" value="TreeGrafter"/>
</dbReference>
<dbReference type="Pfam" id="PF00010">
    <property type="entry name" value="HLH"/>
    <property type="match status" value="1"/>
</dbReference>
<evidence type="ECO:0000313" key="4">
    <source>
        <dbReference type="Proteomes" id="UP000838412"/>
    </source>
</evidence>
<evidence type="ECO:0000313" key="3">
    <source>
        <dbReference type="EMBL" id="CAH1263278.1"/>
    </source>
</evidence>
<dbReference type="AlphaFoldDB" id="A0A8K0ERF1"/>
<name>A0A8K0ERF1_BRALA</name>
<dbReference type="InterPro" id="IPR036638">
    <property type="entry name" value="HLH_DNA-bd_sf"/>
</dbReference>
<dbReference type="InterPro" id="IPR011598">
    <property type="entry name" value="bHLH_dom"/>
</dbReference>
<dbReference type="PANTHER" id="PTHR19290">
    <property type="entry name" value="BASIC HELIX-LOOP-HELIX PROTEIN NEUROGENIN-RELATED"/>
    <property type="match status" value="1"/>
</dbReference>
<accession>A0A8K0ERF1</accession>
<evidence type="ECO:0000259" key="2">
    <source>
        <dbReference type="SMART" id="SM00353"/>
    </source>
</evidence>
<dbReference type="SMART" id="SM00353">
    <property type="entry name" value="HLH"/>
    <property type="match status" value="1"/>
</dbReference>
<organism evidence="3 4">
    <name type="scientific">Branchiostoma lanceolatum</name>
    <name type="common">Common lancelet</name>
    <name type="synonym">Amphioxus lanceolatum</name>
    <dbReference type="NCBI Taxonomy" id="7740"/>
    <lineage>
        <taxon>Eukaryota</taxon>
        <taxon>Metazoa</taxon>
        <taxon>Chordata</taxon>
        <taxon>Cephalochordata</taxon>
        <taxon>Leptocardii</taxon>
        <taxon>Amphioxiformes</taxon>
        <taxon>Branchiostomatidae</taxon>
        <taxon>Branchiostoma</taxon>
    </lineage>
</organism>
<dbReference type="InterPro" id="IPR050359">
    <property type="entry name" value="bHLH_transcription_factors"/>
</dbReference>
<reference evidence="3" key="1">
    <citation type="submission" date="2022-01" db="EMBL/GenBank/DDBJ databases">
        <authorList>
            <person name="Braso-Vives M."/>
        </authorList>
    </citation>
    <scope>NUCLEOTIDE SEQUENCE</scope>
</reference>
<feature type="region of interest" description="Disordered" evidence="1">
    <location>
        <begin position="69"/>
        <end position="104"/>
    </location>
</feature>
<dbReference type="GO" id="GO:0003700">
    <property type="term" value="F:DNA-binding transcription factor activity"/>
    <property type="evidence" value="ECO:0007669"/>
    <property type="project" value="TreeGrafter"/>
</dbReference>
<evidence type="ECO:0000256" key="1">
    <source>
        <dbReference type="SAM" id="MobiDB-lite"/>
    </source>
</evidence>
<dbReference type="GO" id="GO:0009653">
    <property type="term" value="P:anatomical structure morphogenesis"/>
    <property type="evidence" value="ECO:0007669"/>
    <property type="project" value="TreeGrafter"/>
</dbReference>
<dbReference type="GO" id="GO:0005634">
    <property type="term" value="C:nucleus"/>
    <property type="evidence" value="ECO:0007669"/>
    <property type="project" value="TreeGrafter"/>
</dbReference>
<feature type="region of interest" description="Disordered" evidence="1">
    <location>
        <begin position="1"/>
        <end position="55"/>
    </location>
</feature>
<dbReference type="OrthoDB" id="10063280at2759"/>
<protein>
    <submittedName>
        <fullName evidence="3">NEUROG2 protein</fullName>
    </submittedName>
</protein>
<keyword evidence="4" id="KW-1185">Reference proteome</keyword>
<feature type="compositionally biased region" description="Low complexity" evidence="1">
    <location>
        <begin position="13"/>
        <end position="41"/>
    </location>
</feature>
<proteinExistence type="predicted"/>
<sequence>MSVSSEDAESRASDSGAEEGWVRSPGSAASSSSESSDGSVDVKVKRTRFSSTEEINYNLRPKTILNIIESEKRRHQPRKPKPRQKPPPLSKYRRKSANSRERDRMHQINYAFEALRCVVPKLPPSAAQEACEAGKMTKITTLRLAMNYISALQQLLKDDDDGNVPGSSTCTEDQGECKLEPTSQTVTDAFMGSLPSPPDYFATSCDVDVKEEHMEGA</sequence>
<dbReference type="GO" id="GO:0046983">
    <property type="term" value="F:protein dimerization activity"/>
    <property type="evidence" value="ECO:0007669"/>
    <property type="project" value="InterPro"/>
</dbReference>
<dbReference type="CDD" id="cd11431">
    <property type="entry name" value="bHLH_TS_taxi_Dei"/>
    <property type="match status" value="1"/>
</dbReference>